<comment type="caution">
    <text evidence="1">The sequence shown here is derived from an EMBL/GenBank/DDBJ whole genome shotgun (WGS) entry which is preliminary data.</text>
</comment>
<proteinExistence type="predicted"/>
<keyword evidence="2" id="KW-1185">Reference proteome</keyword>
<evidence type="ECO:0000313" key="2">
    <source>
        <dbReference type="Proteomes" id="UP000220959"/>
    </source>
</evidence>
<dbReference type="EMBL" id="NMTR01000016">
    <property type="protein sequence ID" value="PDX61339.1"/>
    <property type="molecule type" value="Genomic_DNA"/>
</dbReference>
<organism evidence="1 2">
    <name type="scientific">Faecalibacterium langellae</name>
    <dbReference type="NCBI Taxonomy" id="3435293"/>
    <lineage>
        <taxon>Bacteria</taxon>
        <taxon>Bacillati</taxon>
        <taxon>Bacillota</taxon>
        <taxon>Clostridia</taxon>
        <taxon>Eubacteriales</taxon>
        <taxon>Oscillospiraceae</taxon>
        <taxon>Faecalibacterium</taxon>
    </lineage>
</organism>
<gene>
    <name evidence="1" type="ORF">CGS49_06825</name>
</gene>
<protein>
    <submittedName>
        <fullName evidence="1">CopY family transcriptional regulator</fullName>
    </submittedName>
</protein>
<name>A0ACC9CZT2_9FIRM</name>
<sequence length="140" mass="15801">MYGIPDNVKPLSAAEEQVMLAVWACRAPVTRRDIDARLRAKGWAPATVLNFLYRLEEKGWVKRGRDGNHNTYTPAITQRAYSVWSMRERLDVLFGGDLAAAVHALVSESGCGQSELEQAMKVLEEKHLEAEEYDLYDPYG</sequence>
<reference evidence="1 2" key="1">
    <citation type="journal article" date="2017" name="Front. Microbiol.">
        <title>New Insights into the Diversity of the Genus Faecalibacterium.</title>
        <authorList>
            <person name="Benevides L."/>
            <person name="Burman S."/>
            <person name="Martin R."/>
            <person name="Robert V."/>
            <person name="Thomas M."/>
            <person name="Miquel S."/>
            <person name="Chain F."/>
            <person name="Sokol H."/>
            <person name="Bermudez-Humaran L.G."/>
            <person name="Morrison M."/>
            <person name="Langella P."/>
            <person name="Azevedo V.A."/>
            <person name="Chatel J.M."/>
            <person name="Soares S."/>
        </authorList>
    </citation>
    <scope>NUCLEOTIDE SEQUENCE [LARGE SCALE GENOMIC DNA]</scope>
    <source>
        <strain evidence="2">CNCM I-4541</strain>
    </source>
</reference>
<accession>A0ACC9CZT2</accession>
<dbReference type="Proteomes" id="UP000220959">
    <property type="component" value="Unassembled WGS sequence"/>
</dbReference>
<evidence type="ECO:0000313" key="1">
    <source>
        <dbReference type="EMBL" id="PDX61339.1"/>
    </source>
</evidence>